<feature type="compositionally biased region" description="Acidic residues" evidence="3">
    <location>
        <begin position="104"/>
        <end position="121"/>
    </location>
</feature>
<dbReference type="InterPro" id="IPR028133">
    <property type="entry name" value="Dynamitin"/>
</dbReference>
<dbReference type="GO" id="GO:0005737">
    <property type="term" value="C:cytoplasm"/>
    <property type="evidence" value="ECO:0007669"/>
    <property type="project" value="UniProtKB-SubCell"/>
</dbReference>
<dbReference type="Pfam" id="PF04912">
    <property type="entry name" value="Dynamitin"/>
    <property type="match status" value="1"/>
</dbReference>
<comment type="subcellular location">
    <subcellularLocation>
        <location evidence="1">Cytoplasm</location>
    </subcellularLocation>
</comment>
<feature type="region of interest" description="Disordered" evidence="3">
    <location>
        <begin position="139"/>
        <end position="164"/>
    </location>
</feature>
<evidence type="ECO:0000313" key="4">
    <source>
        <dbReference type="EMBL" id="SPN96710.1"/>
    </source>
</evidence>
<reference evidence="4" key="1">
    <citation type="submission" date="2018-03" db="EMBL/GenBank/DDBJ databases">
        <authorList>
            <person name="Guldener U."/>
        </authorList>
    </citation>
    <scope>NUCLEOTIDE SEQUENCE</scope>
</reference>
<organism evidence="4 5">
    <name type="scientific">Cephalotrichum gorgonifer</name>
    <dbReference type="NCBI Taxonomy" id="2041049"/>
    <lineage>
        <taxon>Eukaryota</taxon>
        <taxon>Fungi</taxon>
        <taxon>Dikarya</taxon>
        <taxon>Ascomycota</taxon>
        <taxon>Pezizomycotina</taxon>
        <taxon>Sordariomycetes</taxon>
        <taxon>Hypocreomycetidae</taxon>
        <taxon>Microascales</taxon>
        <taxon>Microascaceae</taxon>
        <taxon>Cephalotrichum</taxon>
    </lineage>
</organism>
<dbReference type="AlphaFoldDB" id="A0AAE8SR00"/>
<protein>
    <recommendedName>
        <fullName evidence="6">Dynamitin domain-containing protein</fullName>
    </recommendedName>
</protein>
<dbReference type="GO" id="GO:0007017">
    <property type="term" value="P:microtubule-based process"/>
    <property type="evidence" value="ECO:0007669"/>
    <property type="project" value="InterPro"/>
</dbReference>
<evidence type="ECO:0000256" key="2">
    <source>
        <dbReference type="ARBA" id="ARBA00022490"/>
    </source>
</evidence>
<dbReference type="PANTHER" id="PTHR15346">
    <property type="entry name" value="DYNACTIN SUBUNIT"/>
    <property type="match status" value="1"/>
</dbReference>
<feature type="region of interest" description="Disordered" evidence="3">
    <location>
        <begin position="305"/>
        <end position="340"/>
    </location>
</feature>
<evidence type="ECO:0000313" key="5">
    <source>
        <dbReference type="Proteomes" id="UP001187682"/>
    </source>
</evidence>
<feature type="region of interest" description="Disordered" evidence="3">
    <location>
        <begin position="1"/>
        <end position="68"/>
    </location>
</feature>
<sequence>MELSRKYAGLPDLDSAPDIYETPELTDDNSTVPGTTLRSRSEADSDEDTADETGISRSKLRVSDARSRFDSKRYNSAGVDWSDRLDSKRRIYRSNAQRSRILEDGTEELGDLSDEDDDEAAESLERKIARLKREVEEAKEEYARRRASAAAGKTKGEEEAGREELGSLGQILEEISRPAGVGRSTRVGKPLAAVSQEAGDYAQGSAISEATYTVTYAPAYEQSHALAKAAEFEQRLVSLERTIGVGSTTSLELGLNGLPRAILPTVESMHQQISALGTASTTSLDAISRRVRAIVTDIDNLNKRKAQKIPQQETSKYGSDIHDSEPRAGLGERRSTLTSRREDEAAAAAAAAAEKDDQAAKINALYGTLATIENLAPLLQPLLDRLRSLRAIHADAAAASETLDRIEKQQVDTAAELRQWREGLKQISAKMEEGGARMEGNMKVMDAWVKDLESRMGKLSA</sequence>
<dbReference type="EMBL" id="ONZQ02000001">
    <property type="protein sequence ID" value="SPN96710.1"/>
    <property type="molecule type" value="Genomic_DNA"/>
</dbReference>
<dbReference type="GO" id="GO:0005869">
    <property type="term" value="C:dynactin complex"/>
    <property type="evidence" value="ECO:0007669"/>
    <property type="project" value="InterPro"/>
</dbReference>
<feature type="compositionally biased region" description="Polar residues" evidence="3">
    <location>
        <begin position="28"/>
        <end position="37"/>
    </location>
</feature>
<dbReference type="Proteomes" id="UP001187682">
    <property type="component" value="Unassembled WGS sequence"/>
</dbReference>
<feature type="compositionally biased region" description="Basic and acidic residues" evidence="3">
    <location>
        <begin position="319"/>
        <end position="340"/>
    </location>
</feature>
<evidence type="ECO:0008006" key="6">
    <source>
        <dbReference type="Google" id="ProtNLM"/>
    </source>
</evidence>
<keyword evidence="2" id="KW-0963">Cytoplasm</keyword>
<evidence type="ECO:0000256" key="3">
    <source>
        <dbReference type="SAM" id="MobiDB-lite"/>
    </source>
</evidence>
<feature type="compositionally biased region" description="Basic and acidic residues" evidence="3">
    <location>
        <begin position="154"/>
        <end position="164"/>
    </location>
</feature>
<gene>
    <name evidence="4" type="ORF">DNG_00230</name>
</gene>
<feature type="region of interest" description="Disordered" evidence="3">
    <location>
        <begin position="93"/>
        <end position="121"/>
    </location>
</feature>
<comment type="caution">
    <text evidence="4">The sequence shown here is derived from an EMBL/GenBank/DDBJ whole genome shotgun (WGS) entry which is preliminary data.</text>
</comment>
<evidence type="ECO:0000256" key="1">
    <source>
        <dbReference type="ARBA" id="ARBA00004496"/>
    </source>
</evidence>
<keyword evidence="5" id="KW-1185">Reference proteome</keyword>
<accession>A0AAE8SR00</accession>
<name>A0AAE8SR00_9PEZI</name>
<proteinExistence type="predicted"/>